<dbReference type="EC" id="3.2.1.52" evidence="3"/>
<dbReference type="EMBL" id="GU734453">
    <property type="protein sequence ID" value="ADJ38234.1"/>
    <property type="molecule type" value="mRNA"/>
</dbReference>
<dbReference type="SUPFAM" id="SSF51445">
    <property type="entry name" value="(Trans)glycosidases"/>
    <property type="match status" value="1"/>
</dbReference>
<dbReference type="InterPro" id="IPR017853">
    <property type="entry name" value="GH"/>
</dbReference>
<dbReference type="GO" id="GO:0030203">
    <property type="term" value="P:glycosaminoglycan metabolic process"/>
    <property type="evidence" value="ECO:0007669"/>
    <property type="project" value="TreeGrafter"/>
</dbReference>
<evidence type="ECO:0000256" key="1">
    <source>
        <dbReference type="ARBA" id="ARBA00001231"/>
    </source>
</evidence>
<evidence type="ECO:0000256" key="3">
    <source>
        <dbReference type="ARBA" id="ARBA00012663"/>
    </source>
</evidence>
<reference evidence="8" key="1">
    <citation type="journal article" date="2010" name="PLoS ONE">
        <title>Fungi unearthed: transcripts encoding lignocellulolytic and chitinolytic enzymes in forest soil.</title>
        <authorList>
            <person name="Kellner H."/>
            <person name="Vandenbol M."/>
        </authorList>
    </citation>
    <scope>NUCLEOTIDE SEQUENCE</scope>
</reference>
<evidence type="ECO:0000259" key="7">
    <source>
        <dbReference type="Pfam" id="PF00728"/>
    </source>
</evidence>
<dbReference type="GO" id="GO:0016020">
    <property type="term" value="C:membrane"/>
    <property type="evidence" value="ECO:0007669"/>
    <property type="project" value="TreeGrafter"/>
</dbReference>
<dbReference type="PANTHER" id="PTHR22600">
    <property type="entry name" value="BETA-HEXOSAMINIDASE"/>
    <property type="match status" value="1"/>
</dbReference>
<evidence type="ECO:0000256" key="6">
    <source>
        <dbReference type="PIRSR" id="PIRSR625705-1"/>
    </source>
</evidence>
<dbReference type="InterPro" id="IPR025705">
    <property type="entry name" value="Beta_hexosaminidase_sua/sub"/>
</dbReference>
<keyword evidence="5 8" id="KW-0378">Hydrolase</keyword>
<organism evidence="8">
    <name type="scientific">uncultured fungus</name>
    <dbReference type="NCBI Taxonomy" id="175245"/>
    <lineage>
        <taxon>Eukaryota</taxon>
        <taxon>Fungi</taxon>
        <taxon>environmental samples</taxon>
    </lineage>
</organism>
<evidence type="ECO:0000256" key="4">
    <source>
        <dbReference type="ARBA" id="ARBA00022729"/>
    </source>
</evidence>
<feature type="domain" description="Glycoside hydrolase family 20 catalytic" evidence="7">
    <location>
        <begin position="1"/>
        <end position="113"/>
    </location>
</feature>
<dbReference type="GO" id="GO:0005975">
    <property type="term" value="P:carbohydrate metabolic process"/>
    <property type="evidence" value="ECO:0007669"/>
    <property type="project" value="InterPro"/>
</dbReference>
<protein>
    <recommendedName>
        <fullName evidence="3">beta-N-acetylhexosaminidase</fullName>
        <ecNumber evidence="3">3.2.1.52</ecNumber>
    </recommendedName>
</protein>
<comment type="similarity">
    <text evidence="2">Belongs to the glycosyl hydrolase 20 family.</text>
</comment>
<evidence type="ECO:0000256" key="2">
    <source>
        <dbReference type="ARBA" id="ARBA00006285"/>
    </source>
</evidence>
<sequence>TGGDEINELCWTNDTRSMELLTSQNKTLADALNDYFATLQSTIKGTGKTSVAWQEVVYTPETPGVPPPITQNLTITKDTVILPWIKAADAAAIVDLGYRIVHASYEYFYLDCG</sequence>
<name>D9CI48_9FUNG</name>
<dbReference type="InterPro" id="IPR015883">
    <property type="entry name" value="Glyco_hydro_20_cat"/>
</dbReference>
<evidence type="ECO:0000313" key="8">
    <source>
        <dbReference type="EMBL" id="ADJ38234.1"/>
    </source>
</evidence>
<evidence type="ECO:0000256" key="5">
    <source>
        <dbReference type="ARBA" id="ARBA00022801"/>
    </source>
</evidence>
<dbReference type="GO" id="GO:0004563">
    <property type="term" value="F:beta-N-acetylhexosaminidase activity"/>
    <property type="evidence" value="ECO:0007669"/>
    <property type="project" value="UniProtKB-EC"/>
</dbReference>
<comment type="catalytic activity">
    <reaction evidence="1">
        <text>Hydrolysis of terminal non-reducing N-acetyl-D-hexosamine residues in N-acetyl-beta-D-hexosaminides.</text>
        <dbReference type="EC" id="3.2.1.52"/>
    </reaction>
</comment>
<dbReference type="Pfam" id="PF00728">
    <property type="entry name" value="Glyco_hydro_20"/>
    <property type="match status" value="1"/>
</dbReference>
<keyword evidence="4" id="KW-0732">Signal</keyword>
<dbReference type="Gene3D" id="3.20.20.80">
    <property type="entry name" value="Glycosidases"/>
    <property type="match status" value="1"/>
</dbReference>
<proteinExistence type="evidence at transcript level"/>
<feature type="active site" description="Proton donor" evidence="6">
    <location>
        <position position="5"/>
    </location>
</feature>
<feature type="non-terminal residue" evidence="8">
    <location>
        <position position="1"/>
    </location>
</feature>
<dbReference type="AlphaFoldDB" id="D9CI48"/>
<accession>D9CI48</accession>
<dbReference type="PANTHER" id="PTHR22600:SF26">
    <property type="entry name" value="BETA-N-ACETYLHEXOSAMINIDASE"/>
    <property type="match status" value="1"/>
</dbReference>
<feature type="non-terminal residue" evidence="8">
    <location>
        <position position="113"/>
    </location>
</feature>